<dbReference type="GO" id="GO:0030490">
    <property type="term" value="P:maturation of SSU-rRNA"/>
    <property type="evidence" value="ECO:0007669"/>
    <property type="project" value="UniProtKB-UniRule"/>
</dbReference>
<dbReference type="HAMAP" id="MF_00003">
    <property type="entry name" value="RbfA"/>
    <property type="match status" value="1"/>
</dbReference>
<dbReference type="InterPro" id="IPR015946">
    <property type="entry name" value="KH_dom-like_a/b"/>
</dbReference>
<dbReference type="PROSITE" id="PS01319">
    <property type="entry name" value="RBFA"/>
    <property type="match status" value="1"/>
</dbReference>
<dbReference type="SUPFAM" id="SSF89919">
    <property type="entry name" value="Ribosome-binding factor A, RbfA"/>
    <property type="match status" value="1"/>
</dbReference>
<comment type="function">
    <text evidence="2">One of several proteins that assist in the late maturation steps of the functional core of the 30S ribosomal subunit. Associates with free 30S ribosomal subunits (but not with 30S subunits that are part of 70S ribosomes or polysomes). Required for efficient processing of 16S rRNA. May interact with the 5'-terminal helix region of 16S rRNA.</text>
</comment>
<dbReference type="GO" id="GO:0043024">
    <property type="term" value="F:ribosomal small subunit binding"/>
    <property type="evidence" value="ECO:0007669"/>
    <property type="project" value="TreeGrafter"/>
</dbReference>
<dbReference type="InterPro" id="IPR020053">
    <property type="entry name" value="Ribosome-bd_factorA_CS"/>
</dbReference>
<evidence type="ECO:0000256" key="2">
    <source>
        <dbReference type="HAMAP-Rule" id="MF_00003"/>
    </source>
</evidence>
<comment type="subcellular location">
    <subcellularLocation>
        <location evidence="2">Cytoplasm</location>
    </subcellularLocation>
</comment>
<dbReference type="InterPro" id="IPR000238">
    <property type="entry name" value="RbfA"/>
</dbReference>
<dbReference type="Gene3D" id="3.30.300.20">
    <property type="match status" value="1"/>
</dbReference>
<dbReference type="PANTHER" id="PTHR33515">
    <property type="entry name" value="RIBOSOME-BINDING FACTOR A, CHLOROPLASTIC-RELATED"/>
    <property type="match status" value="1"/>
</dbReference>
<comment type="similarity">
    <text evidence="2">Belongs to the RbfA family.</text>
</comment>
<dbReference type="NCBIfam" id="NF001802">
    <property type="entry name" value="PRK00521.2-5"/>
    <property type="match status" value="1"/>
</dbReference>
<accession>E0Y079</accession>
<comment type="subunit">
    <text evidence="2">Monomer. Binds 30S ribosomal subunits, but not 50S ribosomal subunits or 70S ribosomes.</text>
</comment>
<dbReference type="AlphaFoldDB" id="E0Y079"/>
<reference evidence="3" key="1">
    <citation type="journal article" date="2011" name="Environ. Microbiol.">
        <title>Time-series analyses of Monterey Bay coastal microbial picoplankton using a 'genome proxy' microarray.</title>
        <authorList>
            <person name="Rich V.I."/>
            <person name="Pham V.D."/>
            <person name="Eppley J."/>
            <person name="Shi Y."/>
            <person name="DeLong E.F."/>
        </authorList>
    </citation>
    <scope>NUCLEOTIDE SEQUENCE</scope>
</reference>
<dbReference type="GO" id="GO:0005829">
    <property type="term" value="C:cytosol"/>
    <property type="evidence" value="ECO:0007669"/>
    <property type="project" value="TreeGrafter"/>
</dbReference>
<gene>
    <name evidence="2" type="primary">rbfA</name>
</gene>
<dbReference type="Pfam" id="PF02033">
    <property type="entry name" value="RBFA"/>
    <property type="match status" value="1"/>
</dbReference>
<sequence length="135" mass="15268">MVKQNDLSAKGPSQRQLRVGEMLRRAVSDVLLRGDIHDADLVHVSVTVGEVRSTPDLKLAIVYVLPLGGENANIVIDALNRNKYEIRRSVNKLVSLKYSPDLKFVLDRTFDQLDETRRLLDQEIVKKDVESSDDL</sequence>
<dbReference type="InterPro" id="IPR023799">
    <property type="entry name" value="RbfA_dom_sf"/>
</dbReference>
<dbReference type="PANTHER" id="PTHR33515:SF1">
    <property type="entry name" value="RIBOSOME-BINDING FACTOR A, CHLOROPLASTIC-RELATED"/>
    <property type="match status" value="1"/>
</dbReference>
<proteinExistence type="inferred from homology"/>
<keyword evidence="2" id="KW-0963">Cytoplasm</keyword>
<evidence type="ECO:0000256" key="1">
    <source>
        <dbReference type="ARBA" id="ARBA00022517"/>
    </source>
</evidence>
<keyword evidence="1 2" id="KW-0690">Ribosome biogenesis</keyword>
<dbReference type="EMBL" id="GU474937">
    <property type="protein sequence ID" value="ADI20070.1"/>
    <property type="molecule type" value="Genomic_DNA"/>
</dbReference>
<evidence type="ECO:0000313" key="3">
    <source>
        <dbReference type="EMBL" id="ADI20070.1"/>
    </source>
</evidence>
<protein>
    <recommendedName>
        <fullName evidence="2">Ribosome-binding factor A</fullName>
    </recommendedName>
</protein>
<organism evidence="3">
    <name type="scientific">uncultured alpha proteobacterium EB080_L11F12</name>
    <dbReference type="NCBI Taxonomy" id="710795"/>
    <lineage>
        <taxon>Bacteria</taxon>
        <taxon>Pseudomonadati</taxon>
        <taxon>Pseudomonadota</taxon>
        <taxon>Alphaproteobacteria</taxon>
        <taxon>environmental samples</taxon>
    </lineage>
</organism>
<name>E0Y079_9PROT</name>